<dbReference type="RefSeq" id="WP_111436574.1">
    <property type="nucleotide sequence ID" value="NZ_JACIGG010000040.1"/>
</dbReference>
<protein>
    <recommendedName>
        <fullName evidence="6">JAB domain-containing protein</fullName>
    </recommendedName>
</protein>
<keyword evidence="3" id="KW-0378">Hydrolase</keyword>
<accession>A0A327JMF8</accession>
<dbReference type="EMBL" id="NPEV01000074">
    <property type="protein sequence ID" value="RAI24608.1"/>
    <property type="molecule type" value="Genomic_DNA"/>
</dbReference>
<evidence type="ECO:0000256" key="2">
    <source>
        <dbReference type="ARBA" id="ARBA00022723"/>
    </source>
</evidence>
<evidence type="ECO:0000313" key="7">
    <source>
        <dbReference type="EMBL" id="RAI24608.1"/>
    </source>
</evidence>
<keyword evidence="8" id="KW-1185">Reference proteome</keyword>
<evidence type="ECO:0000313" key="8">
    <source>
        <dbReference type="Proteomes" id="UP000249299"/>
    </source>
</evidence>
<reference evidence="7 8" key="1">
    <citation type="submission" date="2017-07" db="EMBL/GenBank/DDBJ databases">
        <title>Draft Genome Sequences of Select Purple Nonsulfur Bacteria.</title>
        <authorList>
            <person name="Lasarre B."/>
            <person name="Mckinlay J.B."/>
        </authorList>
    </citation>
    <scope>NUCLEOTIDE SEQUENCE [LARGE SCALE GENOMIC DNA]</scope>
    <source>
        <strain evidence="7 8">DSM 11290</strain>
    </source>
</reference>
<dbReference type="InterPro" id="IPR028090">
    <property type="entry name" value="JAB_dom_prok"/>
</dbReference>
<dbReference type="Pfam" id="PF14464">
    <property type="entry name" value="Prok-JAB"/>
    <property type="match status" value="1"/>
</dbReference>
<dbReference type="Proteomes" id="UP000249299">
    <property type="component" value="Unassembled WGS sequence"/>
</dbReference>
<keyword evidence="2" id="KW-0479">Metal-binding</keyword>
<keyword evidence="1" id="KW-0645">Protease</keyword>
<dbReference type="GO" id="GO:0008237">
    <property type="term" value="F:metallopeptidase activity"/>
    <property type="evidence" value="ECO:0007669"/>
    <property type="project" value="UniProtKB-KW"/>
</dbReference>
<evidence type="ECO:0000256" key="5">
    <source>
        <dbReference type="ARBA" id="ARBA00023049"/>
    </source>
</evidence>
<dbReference type="GO" id="GO:0006508">
    <property type="term" value="P:proteolysis"/>
    <property type="evidence" value="ECO:0007669"/>
    <property type="project" value="UniProtKB-KW"/>
</dbReference>
<evidence type="ECO:0000259" key="6">
    <source>
        <dbReference type="Pfam" id="PF14464"/>
    </source>
</evidence>
<evidence type="ECO:0000256" key="3">
    <source>
        <dbReference type="ARBA" id="ARBA00022801"/>
    </source>
</evidence>
<sequence length="180" mass="19659">MNLPTWLGRWFKSTPTPHTDPRRPKIIMPQDCLLALTEALRPSLERRHEGIAYLLGRTDGTVTLATTVFAPVARTTAGSFHVDARSMAICMQAAGAHELQIVAQVHTHPGQAYHSDGDVDGARIRYPGYASIVVPNYGVHLPQLDGIAAYLWRAGDGWQTLNTDDLIIIPGAGPWTRTNG</sequence>
<dbReference type="GO" id="GO:0046872">
    <property type="term" value="F:metal ion binding"/>
    <property type="evidence" value="ECO:0007669"/>
    <property type="project" value="UniProtKB-KW"/>
</dbReference>
<proteinExistence type="predicted"/>
<comment type="caution">
    <text evidence="7">The sequence shown here is derived from an EMBL/GenBank/DDBJ whole genome shotgun (WGS) entry which is preliminary data.</text>
</comment>
<evidence type="ECO:0000256" key="4">
    <source>
        <dbReference type="ARBA" id="ARBA00022833"/>
    </source>
</evidence>
<dbReference type="Gene3D" id="3.40.140.10">
    <property type="entry name" value="Cytidine Deaminase, domain 2"/>
    <property type="match status" value="1"/>
</dbReference>
<name>A0A327JMF8_9HYPH</name>
<keyword evidence="4" id="KW-0862">Zinc</keyword>
<dbReference type="SUPFAM" id="SSF102712">
    <property type="entry name" value="JAB1/MPN domain"/>
    <property type="match status" value="1"/>
</dbReference>
<evidence type="ECO:0000256" key="1">
    <source>
        <dbReference type="ARBA" id="ARBA00022670"/>
    </source>
</evidence>
<dbReference type="OrthoDB" id="9804316at2"/>
<gene>
    <name evidence="7" type="ORF">CH339_21955</name>
</gene>
<organism evidence="7 8">
    <name type="scientific">Rhodobium orientis</name>
    <dbReference type="NCBI Taxonomy" id="34017"/>
    <lineage>
        <taxon>Bacteria</taxon>
        <taxon>Pseudomonadati</taxon>
        <taxon>Pseudomonadota</taxon>
        <taxon>Alphaproteobacteria</taxon>
        <taxon>Hyphomicrobiales</taxon>
        <taxon>Rhodobiaceae</taxon>
        <taxon>Rhodobium</taxon>
    </lineage>
</organism>
<keyword evidence="5" id="KW-0482">Metalloprotease</keyword>
<dbReference type="AlphaFoldDB" id="A0A327JMF8"/>
<feature type="domain" description="JAB" evidence="6">
    <location>
        <begin position="47"/>
        <end position="124"/>
    </location>
</feature>